<dbReference type="RefSeq" id="WP_184717754.1">
    <property type="nucleotide sequence ID" value="NZ_JACHJP010000004.1"/>
</dbReference>
<organism evidence="2 3">
    <name type="scientific">Streptosporangium saharense</name>
    <dbReference type="NCBI Taxonomy" id="1706840"/>
    <lineage>
        <taxon>Bacteria</taxon>
        <taxon>Bacillati</taxon>
        <taxon>Actinomycetota</taxon>
        <taxon>Actinomycetes</taxon>
        <taxon>Streptosporangiales</taxon>
        <taxon>Streptosporangiaceae</taxon>
        <taxon>Streptosporangium</taxon>
    </lineage>
</organism>
<evidence type="ECO:0000256" key="1">
    <source>
        <dbReference type="SAM" id="Phobius"/>
    </source>
</evidence>
<protein>
    <submittedName>
        <fullName evidence="2">Uncharacterized protein</fullName>
    </submittedName>
</protein>
<keyword evidence="1" id="KW-1133">Transmembrane helix</keyword>
<accession>A0A7W7QQY8</accession>
<evidence type="ECO:0000313" key="3">
    <source>
        <dbReference type="Proteomes" id="UP000552644"/>
    </source>
</evidence>
<proteinExistence type="predicted"/>
<dbReference type="EMBL" id="JACHJP010000004">
    <property type="protein sequence ID" value="MBB4917501.1"/>
    <property type="molecule type" value="Genomic_DNA"/>
</dbReference>
<keyword evidence="1" id="KW-0812">Transmembrane</keyword>
<name>A0A7W7QQY8_9ACTN</name>
<keyword evidence="3" id="KW-1185">Reference proteome</keyword>
<sequence>MNEKNTAETAGEVSSRQVRLVTIGAAFGALALVASIVVSLTGLSTPEIPQFPAMQNPLPSSFPRNFPTDLRIPDFVLEKAP</sequence>
<keyword evidence="1" id="KW-0472">Membrane</keyword>
<dbReference type="AlphaFoldDB" id="A0A7W7QQY8"/>
<feature type="transmembrane region" description="Helical" evidence="1">
    <location>
        <begin position="20"/>
        <end position="43"/>
    </location>
</feature>
<comment type="caution">
    <text evidence="2">The sequence shown here is derived from an EMBL/GenBank/DDBJ whole genome shotgun (WGS) entry which is preliminary data.</text>
</comment>
<gene>
    <name evidence="2" type="ORF">FHS44_004609</name>
</gene>
<dbReference type="Proteomes" id="UP000552644">
    <property type="component" value="Unassembled WGS sequence"/>
</dbReference>
<evidence type="ECO:0000313" key="2">
    <source>
        <dbReference type="EMBL" id="MBB4917501.1"/>
    </source>
</evidence>
<reference evidence="2 3" key="1">
    <citation type="submission" date="2020-08" db="EMBL/GenBank/DDBJ databases">
        <title>Genomic Encyclopedia of Type Strains, Phase III (KMG-III): the genomes of soil and plant-associated and newly described type strains.</title>
        <authorList>
            <person name="Whitman W."/>
        </authorList>
    </citation>
    <scope>NUCLEOTIDE SEQUENCE [LARGE SCALE GENOMIC DNA]</scope>
    <source>
        <strain evidence="2 3">CECT 8840</strain>
    </source>
</reference>